<reference evidence="1 2" key="1">
    <citation type="journal article" date="2023" name="Sci. Data">
        <title>Genome assembly of the Korean intertidal mud-creeper Batillaria attramentaria.</title>
        <authorList>
            <person name="Patra A.K."/>
            <person name="Ho P.T."/>
            <person name="Jun S."/>
            <person name="Lee S.J."/>
            <person name="Kim Y."/>
            <person name="Won Y.J."/>
        </authorList>
    </citation>
    <scope>NUCLEOTIDE SEQUENCE [LARGE SCALE GENOMIC DNA]</scope>
    <source>
        <strain evidence="1">Wonlab-2016</strain>
    </source>
</reference>
<dbReference type="AlphaFoldDB" id="A0ABD0M8H8"/>
<proteinExistence type="predicted"/>
<sequence length="54" mass="5956">GEQPHHCHKAGQLSVSRARTLLIINWATSGATNEVRGSRVRVSPFCEARLGRFP</sequence>
<name>A0ABD0M8H8_9CAEN</name>
<organism evidence="1 2">
    <name type="scientific">Batillaria attramentaria</name>
    <dbReference type="NCBI Taxonomy" id="370345"/>
    <lineage>
        <taxon>Eukaryota</taxon>
        <taxon>Metazoa</taxon>
        <taxon>Spiralia</taxon>
        <taxon>Lophotrochozoa</taxon>
        <taxon>Mollusca</taxon>
        <taxon>Gastropoda</taxon>
        <taxon>Caenogastropoda</taxon>
        <taxon>Sorbeoconcha</taxon>
        <taxon>Cerithioidea</taxon>
        <taxon>Batillariidae</taxon>
        <taxon>Batillaria</taxon>
    </lineage>
</organism>
<protein>
    <submittedName>
        <fullName evidence="1">Uncharacterized protein</fullName>
    </submittedName>
</protein>
<gene>
    <name evidence="1" type="ORF">BaRGS_00000773</name>
</gene>
<feature type="non-terminal residue" evidence="1">
    <location>
        <position position="1"/>
    </location>
</feature>
<dbReference type="Proteomes" id="UP001519460">
    <property type="component" value="Unassembled WGS sequence"/>
</dbReference>
<evidence type="ECO:0000313" key="1">
    <source>
        <dbReference type="EMBL" id="KAK7507808.1"/>
    </source>
</evidence>
<keyword evidence="2" id="KW-1185">Reference proteome</keyword>
<dbReference type="EMBL" id="JACVVK020000003">
    <property type="protein sequence ID" value="KAK7507808.1"/>
    <property type="molecule type" value="Genomic_DNA"/>
</dbReference>
<evidence type="ECO:0000313" key="2">
    <source>
        <dbReference type="Proteomes" id="UP001519460"/>
    </source>
</evidence>
<accession>A0ABD0M8H8</accession>
<comment type="caution">
    <text evidence="1">The sequence shown here is derived from an EMBL/GenBank/DDBJ whole genome shotgun (WGS) entry which is preliminary data.</text>
</comment>